<dbReference type="Proteomes" id="UP000306825">
    <property type="component" value="Chromosome"/>
</dbReference>
<name>A0AAI9AGT3_9BACT</name>
<dbReference type="Gene3D" id="1.10.10.60">
    <property type="entry name" value="Homeodomain-like"/>
    <property type="match status" value="1"/>
</dbReference>
<dbReference type="EMBL" id="CP040463">
    <property type="protein sequence ID" value="QCT94169.1"/>
    <property type="molecule type" value="Genomic_DNA"/>
</dbReference>
<dbReference type="RefSeq" id="WP_007475008.1">
    <property type="nucleotide sequence ID" value="NZ_ABCJ01000007.1"/>
</dbReference>
<dbReference type="GO" id="GO:0005840">
    <property type="term" value="C:ribosome"/>
    <property type="evidence" value="ECO:0007669"/>
    <property type="project" value="UniProtKB-KW"/>
</dbReference>
<feature type="coiled-coil region" evidence="1">
    <location>
        <begin position="41"/>
        <end position="84"/>
    </location>
</feature>
<keyword evidence="2" id="KW-0812">Transmembrane</keyword>
<sequence length="156" mass="18528">MNSLVIIIFIGLSAFMLFLFFYMLKREKFIEQKFAAIELSVEELNKELFLLKKEIKKINSVEDIKKIEEIIEEIVDDIKYLEEKNRDFYKKIEEEIVKIENNLKKSPVNALSNINKHEESKVLNLYKNGYTIEEISRELRIPAGEIELILKFSNLH</sequence>
<evidence type="ECO:0000313" key="3">
    <source>
        <dbReference type="EMBL" id="EDM23242.1"/>
    </source>
</evidence>
<keyword evidence="2" id="KW-0472">Membrane</keyword>
<dbReference type="Pfam" id="PF19610">
    <property type="entry name" value="DUF6115"/>
    <property type="match status" value="1"/>
</dbReference>
<organism evidence="3 5">
    <name type="scientific">Caminibacter mediatlanticus TB-2</name>
    <dbReference type="NCBI Taxonomy" id="391592"/>
    <lineage>
        <taxon>Bacteria</taxon>
        <taxon>Pseudomonadati</taxon>
        <taxon>Campylobacterota</taxon>
        <taxon>Epsilonproteobacteria</taxon>
        <taxon>Nautiliales</taxon>
        <taxon>Nautiliaceae</taxon>
        <taxon>Caminibacter</taxon>
    </lineage>
</organism>
<keyword evidence="3" id="KW-0687">Ribonucleoprotein</keyword>
<feature type="transmembrane region" description="Helical" evidence="2">
    <location>
        <begin position="6"/>
        <end position="24"/>
    </location>
</feature>
<accession>A0AAI9AGT3</accession>
<evidence type="ECO:0000313" key="6">
    <source>
        <dbReference type="Proteomes" id="UP000306825"/>
    </source>
</evidence>
<evidence type="ECO:0000313" key="5">
    <source>
        <dbReference type="Proteomes" id="UP000003288"/>
    </source>
</evidence>
<dbReference type="Proteomes" id="UP000003288">
    <property type="component" value="Unassembled WGS sequence"/>
</dbReference>
<dbReference type="AlphaFoldDB" id="A0AAI9AGT3"/>
<proteinExistence type="predicted"/>
<reference evidence="3 5" key="1">
    <citation type="journal article" date="2011" name="Stand. Genomic Sci.">
        <title>Draft genome sequence of Caminibacter mediatlanticus strain TB-2, an epsilonproteobacterium isolated from a deep-sea hydrothermal vent.</title>
        <authorList>
            <person name="Giovannelli D."/>
            <person name="Ferriera S."/>
            <person name="Johnson J."/>
            <person name="Kravitz S."/>
            <person name="Perez-Rodriguez I."/>
            <person name="Ricci J."/>
            <person name="O'Brien C."/>
            <person name="Voordeckers J.W."/>
            <person name="Bini E."/>
            <person name="Vetriani C."/>
        </authorList>
    </citation>
    <scope>NUCLEOTIDE SEQUENCE [LARGE SCALE GENOMIC DNA]</scope>
    <source>
        <strain evidence="3 5">TB-2</strain>
    </source>
</reference>
<keyword evidence="2" id="KW-1133">Transmembrane helix</keyword>
<keyword evidence="1" id="KW-0175">Coiled coil</keyword>
<keyword evidence="3" id="KW-0689">Ribosomal protein</keyword>
<dbReference type="InterPro" id="IPR046118">
    <property type="entry name" value="DUF6115"/>
</dbReference>
<gene>
    <name evidence="3" type="primary">rplM</name>
    <name evidence="3" type="ORF">CMTB2_06076</name>
    <name evidence="4" type="ORF">FE773_02950</name>
</gene>
<keyword evidence="6" id="KW-1185">Reference proteome</keyword>
<reference evidence="4 6" key="2">
    <citation type="submission" date="2019-05" db="EMBL/GenBank/DDBJ databases">
        <title>A comparative analysis of the Nautiliaceae.</title>
        <authorList>
            <person name="Grosche A."/>
            <person name="Smedile F."/>
            <person name="Vetriani C."/>
        </authorList>
    </citation>
    <scope>NUCLEOTIDE SEQUENCE [LARGE SCALE GENOMIC DNA]</scope>
    <source>
        <strain evidence="4 6">TB-2</strain>
    </source>
</reference>
<evidence type="ECO:0000313" key="4">
    <source>
        <dbReference type="EMBL" id="QCT94169.1"/>
    </source>
</evidence>
<dbReference type="EMBL" id="ABCJ01000007">
    <property type="protein sequence ID" value="EDM23242.1"/>
    <property type="molecule type" value="Genomic_DNA"/>
</dbReference>
<protein>
    <submittedName>
        <fullName evidence="3">50S ribosomal protein L13</fullName>
    </submittedName>
</protein>
<evidence type="ECO:0000256" key="1">
    <source>
        <dbReference type="SAM" id="Coils"/>
    </source>
</evidence>
<evidence type="ECO:0000256" key="2">
    <source>
        <dbReference type="SAM" id="Phobius"/>
    </source>
</evidence>